<dbReference type="EMBL" id="GBXM01055578">
    <property type="protein sequence ID" value="JAH52999.1"/>
    <property type="molecule type" value="Transcribed_RNA"/>
</dbReference>
<dbReference type="AlphaFoldDB" id="A0A0E9TH41"/>
<organism evidence="1">
    <name type="scientific">Anguilla anguilla</name>
    <name type="common">European freshwater eel</name>
    <name type="synonym">Muraena anguilla</name>
    <dbReference type="NCBI Taxonomy" id="7936"/>
    <lineage>
        <taxon>Eukaryota</taxon>
        <taxon>Metazoa</taxon>
        <taxon>Chordata</taxon>
        <taxon>Craniata</taxon>
        <taxon>Vertebrata</taxon>
        <taxon>Euteleostomi</taxon>
        <taxon>Actinopterygii</taxon>
        <taxon>Neopterygii</taxon>
        <taxon>Teleostei</taxon>
        <taxon>Anguilliformes</taxon>
        <taxon>Anguillidae</taxon>
        <taxon>Anguilla</taxon>
    </lineage>
</organism>
<name>A0A0E9TH41_ANGAN</name>
<protein>
    <submittedName>
        <fullName evidence="1">Uncharacterized protein</fullName>
    </submittedName>
</protein>
<sequence length="25" mass="3076">MVHIIFCKQRTQHSILYQHLFPGDY</sequence>
<accession>A0A0E9TH41</accession>
<evidence type="ECO:0000313" key="1">
    <source>
        <dbReference type="EMBL" id="JAH52999.1"/>
    </source>
</evidence>
<reference evidence="1" key="1">
    <citation type="submission" date="2014-11" db="EMBL/GenBank/DDBJ databases">
        <authorList>
            <person name="Amaro Gonzalez C."/>
        </authorList>
    </citation>
    <scope>NUCLEOTIDE SEQUENCE</scope>
</reference>
<proteinExistence type="predicted"/>
<reference evidence="1" key="2">
    <citation type="journal article" date="2015" name="Fish Shellfish Immunol.">
        <title>Early steps in the European eel (Anguilla anguilla)-Vibrio vulnificus interaction in the gills: Role of the RtxA13 toxin.</title>
        <authorList>
            <person name="Callol A."/>
            <person name="Pajuelo D."/>
            <person name="Ebbesson L."/>
            <person name="Teles M."/>
            <person name="MacKenzie S."/>
            <person name="Amaro C."/>
        </authorList>
    </citation>
    <scope>NUCLEOTIDE SEQUENCE</scope>
</reference>